<evidence type="ECO:0000313" key="3">
    <source>
        <dbReference type="Proteomes" id="UP000030408"/>
    </source>
</evidence>
<evidence type="ECO:0000256" key="1">
    <source>
        <dbReference type="SAM" id="Coils"/>
    </source>
</evidence>
<name>A0A0A3HUH9_9BACL</name>
<dbReference type="OrthoDB" id="10013262at2"/>
<dbReference type="EMBL" id="JPVO01000047">
    <property type="protein sequence ID" value="KGR76109.1"/>
    <property type="molecule type" value="Genomic_DNA"/>
</dbReference>
<protein>
    <submittedName>
        <fullName evidence="2">Uncharacterized protein</fullName>
    </submittedName>
</protein>
<keyword evidence="3" id="KW-1185">Reference proteome</keyword>
<organism evidence="2 3">
    <name type="scientific">Ureibacillus sinduriensis BLB-1 = JCM 15800</name>
    <dbReference type="NCBI Taxonomy" id="1384057"/>
    <lineage>
        <taxon>Bacteria</taxon>
        <taxon>Bacillati</taxon>
        <taxon>Bacillota</taxon>
        <taxon>Bacilli</taxon>
        <taxon>Bacillales</taxon>
        <taxon>Caryophanaceae</taxon>
        <taxon>Ureibacillus</taxon>
    </lineage>
</organism>
<feature type="coiled-coil region" evidence="1">
    <location>
        <begin position="44"/>
        <end position="71"/>
    </location>
</feature>
<dbReference type="AlphaFoldDB" id="A0A0A3HUH9"/>
<reference evidence="2 3" key="1">
    <citation type="submission" date="2014-02" db="EMBL/GenBank/DDBJ databases">
        <title>Draft genome sequence of Lysinibacillus sinduriensis JCM 15800.</title>
        <authorList>
            <person name="Zhang F."/>
            <person name="Wang G."/>
            <person name="Zhang L."/>
        </authorList>
    </citation>
    <scope>NUCLEOTIDE SEQUENCE [LARGE SCALE GENOMIC DNA]</scope>
    <source>
        <strain evidence="2 3">JCM 15800</strain>
    </source>
</reference>
<sequence>MDNPIYFSPMANNLYRLSDDSQIEANNQSYFASDRLGEFMLSTQEQHEQLLEQHDHMIEQLECLNECLQQNSLQQQFQQGRLNSSLDMLSNGYHSLEKKITHEVQHVNMKMDSLTEAQRLQRSLMMNSQSMLLDLGTLPGQMTTLSSQLQELRSLPNQIEELRTLPSQVKELGNLPNQIKELKTLPDQVKRAQDSLLSSQKLLQSQLMEQLNKLTDALQSNQGDLQNSLEDLESGLLEELNEHREGTYNSILDTINQLKVLIEKQSPYDYFQFGDRITIIDRNGNTLTGVYIENTEDDIIWVNDATMRLSFTNTKGMTISKT</sequence>
<dbReference type="Proteomes" id="UP000030408">
    <property type="component" value="Unassembled WGS sequence"/>
</dbReference>
<accession>A0A0A3HUH9</accession>
<keyword evidence="1" id="KW-0175">Coiled coil</keyword>
<comment type="caution">
    <text evidence="2">The sequence shown here is derived from an EMBL/GenBank/DDBJ whole genome shotgun (WGS) entry which is preliminary data.</text>
</comment>
<proteinExistence type="predicted"/>
<dbReference type="RefSeq" id="WP_036199744.1">
    <property type="nucleotide sequence ID" value="NZ_AVCY01000009.1"/>
</dbReference>
<gene>
    <name evidence="2" type="ORF">CD33_07995</name>
</gene>
<evidence type="ECO:0000313" key="2">
    <source>
        <dbReference type="EMBL" id="KGR76109.1"/>
    </source>
</evidence>